<gene>
    <name evidence="1" type="ORF">CAMSH0001_0344</name>
</gene>
<evidence type="ECO:0000313" key="1">
    <source>
        <dbReference type="EMBL" id="EET79848.1"/>
    </source>
</evidence>
<protein>
    <submittedName>
        <fullName evidence="1">Uncharacterized protein</fullName>
    </submittedName>
</protein>
<dbReference type="EMBL" id="ACVQ01000017">
    <property type="protein sequence ID" value="EET79848.1"/>
    <property type="molecule type" value="Genomic_DNA"/>
</dbReference>
<comment type="caution">
    <text evidence="1">The sequence shown here is derived from an EMBL/GenBank/DDBJ whole genome shotgun (WGS) entry which is preliminary data.</text>
</comment>
<dbReference type="Proteomes" id="UP000003107">
    <property type="component" value="Unassembled WGS sequence"/>
</dbReference>
<organism evidence="1 2">
    <name type="scientific">Campylobacter showae RM3277</name>
    <dbReference type="NCBI Taxonomy" id="553219"/>
    <lineage>
        <taxon>Bacteria</taxon>
        <taxon>Pseudomonadati</taxon>
        <taxon>Campylobacterota</taxon>
        <taxon>Epsilonproteobacteria</taxon>
        <taxon>Campylobacterales</taxon>
        <taxon>Campylobacteraceae</taxon>
        <taxon>Campylobacter</taxon>
    </lineage>
</organism>
<dbReference type="AlphaFoldDB" id="C6RF40"/>
<sequence length="38" mass="4456">MSVNLRSNLTEPQKRLVKFAGHTDKSSNLEIFYHPFCF</sequence>
<name>C6RF40_9BACT</name>
<proteinExistence type="predicted"/>
<evidence type="ECO:0000313" key="2">
    <source>
        <dbReference type="Proteomes" id="UP000003107"/>
    </source>
</evidence>
<keyword evidence="2" id="KW-1185">Reference proteome</keyword>
<reference evidence="1 2" key="1">
    <citation type="submission" date="2009-07" db="EMBL/GenBank/DDBJ databases">
        <authorList>
            <person name="Madupu R."/>
            <person name="Sebastian Y."/>
            <person name="Durkin A.S."/>
            <person name="Torralba M."/>
            <person name="Methe B."/>
            <person name="Sutton G.G."/>
            <person name="Strausberg R.L."/>
            <person name="Nelson K.E."/>
        </authorList>
    </citation>
    <scope>NUCLEOTIDE SEQUENCE [LARGE SCALE GENOMIC DNA]</scope>
    <source>
        <strain evidence="1 2">RM3277</strain>
    </source>
</reference>
<accession>C6RF40</accession>